<dbReference type="SMART" id="SM01032">
    <property type="entry name" value="BHD_3"/>
    <property type="match status" value="1"/>
</dbReference>
<evidence type="ECO:0000256" key="5">
    <source>
        <dbReference type="ARBA" id="ARBA00023242"/>
    </source>
</evidence>
<name>G8YKF2_PICSO</name>
<comment type="similarity">
    <text evidence="2">Belongs to the XPC family.</text>
</comment>
<dbReference type="Pfam" id="PF10403">
    <property type="entry name" value="BHD_1"/>
    <property type="match status" value="1"/>
</dbReference>
<sequence>MIMSCDEYFESSESNSEALFQETSSEDDSMWEDVPLEVSPVTHAESSDTLSLTIGRYRSNKHDKWVQKQRYRRTIHHLGMICYLLTARRRNKWISNPRILKQLKKLLPDSFIQGRHKSFKKAYKKFLRHNDVASKESAQLQFKNILKYLIKWFRLNYKLNSHGIRVSGYVNDVQKARKTPFRYFPCTAPPIKNVEDFRAVIKAFKHNRDTGAQLLTGLIRSLGFEARLVFSLPLLPTKELGLVQPVNDKPRMQHTKDIDLLYPYFWTEVIDPCDESCIHLVEAISFENDSDRLVTLKSYDLNEEVHPKNLHNFYTSRYCPTLSKDVRMTMQYVVALEKCNNVIDVSPRYMKNIAYRYYKHSRISRESLRSLVLFRSLIYLCNGKRSLLANKSKEQDILRKVALINNDLPKSYSDAQKNLNFCVPSLLKYNETIAPGAKVFGKLYLPKFNRKEPIYSRRDVTIGRSEEQWRLLGRCIKEDQFPFPVKKIENILPRTLKRRRIHNSNKLNGDDHLNFTHIYSFDQTQYIKRPSLTVSESGKVSLPRNEWGNIEIFSRNMVPRECVWVTLSNIEDALSDYVQKKFTCPINTPIEYVPVVTGFNFKSKPGYAIPIRDGVIVLERDEVIIKRIWLHYKTEMFQNSKRKLKLECLRSWNTLVRTLRIKARLDDTYGENHL</sequence>
<evidence type="ECO:0000259" key="7">
    <source>
        <dbReference type="SMART" id="SM01031"/>
    </source>
</evidence>
<dbReference type="Pfam" id="PF03835">
    <property type="entry name" value="Rad4"/>
    <property type="match status" value="1"/>
</dbReference>
<reference evidence="11" key="2">
    <citation type="journal article" date="2012" name="G3 (Bethesda)">
        <title>Pichia sorbitophila, an interspecies yeast hybrid reveals early steps of genome resolution following polyploidization.</title>
        <authorList>
            <person name="Leh Louis V."/>
            <person name="Despons L."/>
            <person name="Friedrich A."/>
            <person name="Martin T."/>
            <person name="Durrens P."/>
            <person name="Casaregola S."/>
            <person name="Neuveglise C."/>
            <person name="Fairhead C."/>
            <person name="Marck C."/>
            <person name="Cruz J.A."/>
            <person name="Straub M.L."/>
            <person name="Kugler V."/>
            <person name="Sacerdot C."/>
            <person name="Uzunov Z."/>
            <person name="Thierry A."/>
            <person name="Weiss S."/>
            <person name="Bleykasten C."/>
            <person name="De Montigny J."/>
            <person name="Jacques N."/>
            <person name="Jung P."/>
            <person name="Lemaire M."/>
            <person name="Mallet S."/>
            <person name="Morel G."/>
            <person name="Richard G.F."/>
            <person name="Sarkar A."/>
            <person name="Savel G."/>
            <person name="Schacherer J."/>
            <person name="Seret M.L."/>
            <person name="Talla E."/>
            <person name="Samson G."/>
            <person name="Jubin C."/>
            <person name="Poulain J."/>
            <person name="Vacherie B."/>
            <person name="Barbe V."/>
            <person name="Pelletier E."/>
            <person name="Sherman D.J."/>
            <person name="Westhof E."/>
            <person name="Weissenbach J."/>
            <person name="Baret P.V."/>
            <person name="Wincker P."/>
            <person name="Gaillardin C."/>
            <person name="Dujon B."/>
            <person name="Souciet J.L."/>
        </authorList>
    </citation>
    <scope>NUCLEOTIDE SEQUENCE [LARGE SCALE GENOMIC DNA]</scope>
    <source>
        <strain evidence="11">ATCC MYA-4447 / BCRC 22081 / CBS 7064 / NBRC 10061 / NRRL Y-12695</strain>
    </source>
</reference>
<gene>
    <name evidence="9" type="primary">Piso0_003129</name>
    <name evidence="9" type="ORF">GNLVRS01_PISO0G05528g</name>
    <name evidence="10" type="ORF">GNLVRS01_PISO0H05529g</name>
</gene>
<dbReference type="SUPFAM" id="SSF54001">
    <property type="entry name" value="Cysteine proteinases"/>
    <property type="match status" value="1"/>
</dbReference>
<dbReference type="GO" id="GO:0006289">
    <property type="term" value="P:nucleotide-excision repair"/>
    <property type="evidence" value="ECO:0007669"/>
    <property type="project" value="InterPro"/>
</dbReference>
<evidence type="ECO:0000313" key="10">
    <source>
        <dbReference type="EMBL" id="CCE80797.1"/>
    </source>
</evidence>
<dbReference type="AlphaFoldDB" id="G8YKF2"/>
<dbReference type="EMBL" id="FO082052">
    <property type="protein sequence ID" value="CCE80797.1"/>
    <property type="molecule type" value="Genomic_DNA"/>
</dbReference>
<dbReference type="Gene3D" id="3.90.260.10">
    <property type="entry name" value="Transglutaminase-like"/>
    <property type="match status" value="1"/>
</dbReference>
<dbReference type="eggNOG" id="KOG2179">
    <property type="taxonomic scope" value="Eukaryota"/>
</dbReference>
<dbReference type="Gene3D" id="3.30.70.2460">
    <property type="entry name" value="Rad4, beta-hairpin domain BHD3"/>
    <property type="match status" value="1"/>
</dbReference>
<evidence type="ECO:0000256" key="1">
    <source>
        <dbReference type="ARBA" id="ARBA00004123"/>
    </source>
</evidence>
<evidence type="ECO:0000313" key="9">
    <source>
        <dbReference type="EMBL" id="CCE80032.1"/>
    </source>
</evidence>
<dbReference type="InterPro" id="IPR038765">
    <property type="entry name" value="Papain-like_cys_pep_sf"/>
</dbReference>
<dbReference type="InterPro" id="IPR018326">
    <property type="entry name" value="Rad4_beta-hairpin_dom1"/>
</dbReference>
<dbReference type="EMBL" id="FO082053">
    <property type="protein sequence ID" value="CCE80032.1"/>
    <property type="molecule type" value="Genomic_DNA"/>
</dbReference>
<reference evidence="9" key="1">
    <citation type="submission" date="2011-10" db="EMBL/GenBank/DDBJ databases">
        <authorList>
            <person name="Genoscope - CEA"/>
        </authorList>
    </citation>
    <scope>NUCLEOTIDE SEQUENCE</scope>
</reference>
<dbReference type="FunCoup" id="G8YKF2">
    <property type="interactions" value="130"/>
</dbReference>
<dbReference type="InterPro" id="IPR004583">
    <property type="entry name" value="DNA_repair_Rad4"/>
</dbReference>
<evidence type="ECO:0000259" key="6">
    <source>
        <dbReference type="SMART" id="SM01030"/>
    </source>
</evidence>
<proteinExistence type="inferred from homology"/>
<dbReference type="OrthoDB" id="300780at2759"/>
<organism evidence="9 11">
    <name type="scientific">Pichia sorbitophila (strain ATCC MYA-4447 / BCRC 22081 / CBS 7064 / NBRC 10061 / NRRL Y-12695)</name>
    <name type="common">Hybrid yeast</name>
    <dbReference type="NCBI Taxonomy" id="559304"/>
    <lineage>
        <taxon>Eukaryota</taxon>
        <taxon>Fungi</taxon>
        <taxon>Dikarya</taxon>
        <taxon>Ascomycota</taxon>
        <taxon>Saccharomycotina</taxon>
        <taxon>Pichiomycetes</taxon>
        <taxon>Debaryomycetaceae</taxon>
        <taxon>Millerozyma</taxon>
    </lineage>
</organism>
<dbReference type="InterPro" id="IPR018328">
    <property type="entry name" value="Rad4_beta-hairpin_dom3"/>
</dbReference>
<feature type="domain" description="Rad4 beta-hairpin" evidence="6">
    <location>
        <begin position="404"/>
        <end position="461"/>
    </location>
</feature>
<evidence type="ECO:0000313" key="11">
    <source>
        <dbReference type="Proteomes" id="UP000005222"/>
    </source>
</evidence>
<dbReference type="InParanoid" id="G8YKF2"/>
<dbReference type="PANTHER" id="PTHR12135">
    <property type="entry name" value="DNA REPAIR PROTEIN XP-C / RAD4"/>
    <property type="match status" value="1"/>
</dbReference>
<dbReference type="GO" id="GO:0003697">
    <property type="term" value="F:single-stranded DNA binding"/>
    <property type="evidence" value="ECO:0007669"/>
    <property type="project" value="TreeGrafter"/>
</dbReference>
<dbReference type="InterPro" id="IPR018325">
    <property type="entry name" value="Rad4/PNGase_transGLS-fold"/>
</dbReference>
<keyword evidence="3" id="KW-0227">DNA damage</keyword>
<dbReference type="STRING" id="559304.G8YKF2"/>
<dbReference type="GO" id="GO:0003684">
    <property type="term" value="F:damaged DNA binding"/>
    <property type="evidence" value="ECO:0007669"/>
    <property type="project" value="InterPro"/>
</dbReference>
<dbReference type="HOGENOM" id="CLU_003639_3_1_1"/>
<dbReference type="GO" id="GO:0071942">
    <property type="term" value="C:XPC complex"/>
    <property type="evidence" value="ECO:0007669"/>
    <property type="project" value="TreeGrafter"/>
</dbReference>
<dbReference type="GO" id="GO:0000111">
    <property type="term" value="C:nucleotide-excision repair factor 2 complex"/>
    <property type="evidence" value="ECO:0007669"/>
    <property type="project" value="TreeGrafter"/>
</dbReference>
<keyword evidence="5" id="KW-0539">Nucleus</keyword>
<dbReference type="Pfam" id="PF10404">
    <property type="entry name" value="BHD_2"/>
    <property type="match status" value="1"/>
</dbReference>
<dbReference type="SMART" id="SM01031">
    <property type="entry name" value="BHD_2"/>
    <property type="match status" value="1"/>
</dbReference>
<comment type="subcellular location">
    <subcellularLocation>
        <location evidence="1">Nucleus</location>
    </subcellularLocation>
</comment>
<protein>
    <submittedName>
        <fullName evidence="9">Piso0_003129 protein</fullName>
    </submittedName>
</protein>
<feature type="domain" description="Rad4 beta-hairpin" evidence="8">
    <location>
        <begin position="542"/>
        <end position="629"/>
    </location>
</feature>
<feature type="domain" description="Rad4 beta-hairpin" evidence="7">
    <location>
        <begin position="463"/>
        <end position="530"/>
    </location>
</feature>
<dbReference type="InterPro" id="IPR036985">
    <property type="entry name" value="Transglutaminase-like_sf"/>
</dbReference>
<dbReference type="GO" id="GO:0005737">
    <property type="term" value="C:cytoplasm"/>
    <property type="evidence" value="ECO:0007669"/>
    <property type="project" value="TreeGrafter"/>
</dbReference>
<dbReference type="Proteomes" id="UP000005222">
    <property type="component" value="Chromosome H"/>
</dbReference>
<dbReference type="Pfam" id="PF10405">
    <property type="entry name" value="BHD_3"/>
    <property type="match status" value="1"/>
</dbReference>
<accession>G8YKF2</accession>
<evidence type="ECO:0000259" key="8">
    <source>
        <dbReference type="SMART" id="SM01032"/>
    </source>
</evidence>
<evidence type="ECO:0000256" key="2">
    <source>
        <dbReference type="ARBA" id="ARBA00009525"/>
    </source>
</evidence>
<dbReference type="GO" id="GO:0006298">
    <property type="term" value="P:mismatch repair"/>
    <property type="evidence" value="ECO:0007669"/>
    <property type="project" value="TreeGrafter"/>
</dbReference>
<dbReference type="PANTHER" id="PTHR12135:SF2">
    <property type="entry name" value="DNA REPAIR PROTEIN RAD34"/>
    <property type="match status" value="1"/>
</dbReference>
<keyword evidence="4" id="KW-0234">DNA repair</keyword>
<keyword evidence="11" id="KW-1185">Reference proteome</keyword>
<dbReference type="InterPro" id="IPR018327">
    <property type="entry name" value="BHD_2"/>
</dbReference>
<dbReference type="Proteomes" id="UP000005222">
    <property type="component" value="Chromosome G"/>
</dbReference>
<dbReference type="InterPro" id="IPR042488">
    <property type="entry name" value="Rad4_BHD3_sf"/>
</dbReference>
<evidence type="ECO:0000256" key="3">
    <source>
        <dbReference type="ARBA" id="ARBA00022763"/>
    </source>
</evidence>
<evidence type="ECO:0000256" key="4">
    <source>
        <dbReference type="ARBA" id="ARBA00023204"/>
    </source>
</evidence>
<dbReference type="SMART" id="SM01030">
    <property type="entry name" value="BHD_1"/>
    <property type="match status" value="1"/>
</dbReference>